<reference evidence="2 3" key="1">
    <citation type="journal article" date="2016" name="Mol. Biol. Evol.">
        <title>Comparative Genomics of Early-Diverging Mushroom-Forming Fungi Provides Insights into the Origins of Lignocellulose Decay Capabilities.</title>
        <authorList>
            <person name="Nagy L.G."/>
            <person name="Riley R."/>
            <person name="Tritt A."/>
            <person name="Adam C."/>
            <person name="Daum C."/>
            <person name="Floudas D."/>
            <person name="Sun H."/>
            <person name="Yadav J.S."/>
            <person name="Pangilinan J."/>
            <person name="Larsson K.H."/>
            <person name="Matsuura K."/>
            <person name="Barry K."/>
            <person name="Labutti K."/>
            <person name="Kuo R."/>
            <person name="Ohm R.A."/>
            <person name="Bhattacharya S.S."/>
            <person name="Shirouzu T."/>
            <person name="Yoshinaga Y."/>
            <person name="Martin F.M."/>
            <person name="Grigoriev I.V."/>
            <person name="Hibbett D.S."/>
        </authorList>
    </citation>
    <scope>NUCLEOTIDE SEQUENCE [LARGE SCALE GENOMIC DNA]</scope>
    <source>
        <strain evidence="2 3">93-53</strain>
    </source>
</reference>
<dbReference type="AlphaFoldDB" id="A0A165H2K6"/>
<gene>
    <name evidence="2" type="ORF">LAESUDRAFT_710756</name>
</gene>
<keyword evidence="3" id="KW-1185">Reference proteome</keyword>
<evidence type="ECO:0000313" key="2">
    <source>
        <dbReference type="EMBL" id="KZT11159.1"/>
    </source>
</evidence>
<protein>
    <submittedName>
        <fullName evidence="2">Uncharacterized protein</fullName>
    </submittedName>
</protein>
<dbReference type="InParanoid" id="A0A165H2K6"/>
<sequence>MGLASGEEQEPPTQNRSATRPLSSNQEQKLVDYLEEQLLDITRNFKKRSQPSTTLPTLSSYLLTMHPLLSLVLQIPPLNPSASLRTSLLLRLTGEVMNSIPGYQPDTQTLPQLLAWLDDLDKGWLAALRAQAWDPEQKAGVDVPTPVDEHSLSAMPVSQTDRTRLRSIIVGGTSRMEEWLQELDTEEGDFETTLESLGLQRAFDDMFIRTLTEMGSLNGSMNDPRGMEGTC</sequence>
<feature type="region of interest" description="Disordered" evidence="1">
    <location>
        <begin position="1"/>
        <end position="27"/>
    </location>
</feature>
<feature type="compositionally biased region" description="Polar residues" evidence="1">
    <location>
        <begin position="11"/>
        <end position="27"/>
    </location>
</feature>
<organism evidence="2 3">
    <name type="scientific">Laetiporus sulphureus 93-53</name>
    <dbReference type="NCBI Taxonomy" id="1314785"/>
    <lineage>
        <taxon>Eukaryota</taxon>
        <taxon>Fungi</taxon>
        <taxon>Dikarya</taxon>
        <taxon>Basidiomycota</taxon>
        <taxon>Agaricomycotina</taxon>
        <taxon>Agaricomycetes</taxon>
        <taxon>Polyporales</taxon>
        <taxon>Laetiporus</taxon>
    </lineage>
</organism>
<proteinExistence type="predicted"/>
<dbReference type="EMBL" id="KV427607">
    <property type="protein sequence ID" value="KZT11159.1"/>
    <property type="molecule type" value="Genomic_DNA"/>
</dbReference>
<dbReference type="Proteomes" id="UP000076871">
    <property type="component" value="Unassembled WGS sequence"/>
</dbReference>
<dbReference type="OrthoDB" id="2574879at2759"/>
<dbReference type="GeneID" id="63823822"/>
<name>A0A165H2K6_9APHY</name>
<accession>A0A165H2K6</accession>
<evidence type="ECO:0000313" key="3">
    <source>
        <dbReference type="Proteomes" id="UP000076871"/>
    </source>
</evidence>
<evidence type="ECO:0000256" key="1">
    <source>
        <dbReference type="SAM" id="MobiDB-lite"/>
    </source>
</evidence>
<dbReference type="RefSeq" id="XP_040768899.1">
    <property type="nucleotide sequence ID" value="XM_040906793.1"/>
</dbReference>